<proteinExistence type="predicted"/>
<organism evidence="2 3">
    <name type="scientific">Amblyomma americanum</name>
    <name type="common">Lone star tick</name>
    <dbReference type="NCBI Taxonomy" id="6943"/>
    <lineage>
        <taxon>Eukaryota</taxon>
        <taxon>Metazoa</taxon>
        <taxon>Ecdysozoa</taxon>
        <taxon>Arthropoda</taxon>
        <taxon>Chelicerata</taxon>
        <taxon>Arachnida</taxon>
        <taxon>Acari</taxon>
        <taxon>Parasitiformes</taxon>
        <taxon>Ixodida</taxon>
        <taxon>Ixodoidea</taxon>
        <taxon>Ixodidae</taxon>
        <taxon>Amblyomminae</taxon>
        <taxon>Amblyomma</taxon>
    </lineage>
</organism>
<evidence type="ECO:0000313" key="3">
    <source>
        <dbReference type="Proteomes" id="UP001321473"/>
    </source>
</evidence>
<keyword evidence="3" id="KW-1185">Reference proteome</keyword>
<dbReference type="AlphaFoldDB" id="A0AAQ4D8K3"/>
<reference evidence="2 3" key="1">
    <citation type="journal article" date="2023" name="Arcadia Sci">
        <title>De novo assembly of a long-read Amblyomma americanum tick genome.</title>
        <authorList>
            <person name="Chou S."/>
            <person name="Poskanzer K.E."/>
            <person name="Rollins M."/>
            <person name="Thuy-Boun P.S."/>
        </authorList>
    </citation>
    <scope>NUCLEOTIDE SEQUENCE [LARGE SCALE GENOMIC DNA]</scope>
    <source>
        <strain evidence="2">F_SG_1</strain>
        <tissue evidence="2">Salivary glands</tissue>
    </source>
</reference>
<feature type="region of interest" description="Disordered" evidence="1">
    <location>
        <begin position="1"/>
        <end position="87"/>
    </location>
</feature>
<dbReference type="Proteomes" id="UP001321473">
    <property type="component" value="Unassembled WGS sequence"/>
</dbReference>
<feature type="non-terminal residue" evidence="2">
    <location>
        <position position="1"/>
    </location>
</feature>
<dbReference type="EMBL" id="JARKHS020033698">
    <property type="protein sequence ID" value="KAK8758793.1"/>
    <property type="molecule type" value="Genomic_DNA"/>
</dbReference>
<gene>
    <name evidence="2" type="ORF">V5799_003575</name>
</gene>
<evidence type="ECO:0000313" key="2">
    <source>
        <dbReference type="EMBL" id="KAK8758793.1"/>
    </source>
</evidence>
<evidence type="ECO:0000256" key="1">
    <source>
        <dbReference type="SAM" id="MobiDB-lite"/>
    </source>
</evidence>
<protein>
    <submittedName>
        <fullName evidence="2">Uncharacterized protein</fullName>
    </submittedName>
</protein>
<comment type="caution">
    <text evidence="2">The sequence shown here is derived from an EMBL/GenBank/DDBJ whole genome shotgun (WGS) entry which is preliminary data.</text>
</comment>
<feature type="compositionally biased region" description="Low complexity" evidence="1">
    <location>
        <begin position="56"/>
        <end position="67"/>
    </location>
</feature>
<name>A0AAQ4D8K3_AMBAM</name>
<sequence>TDGSSGHRFFLVGASNEEFDDGDDSEKKGSNPPSGGPDYKDRPTAPPTTSKRTRKTTTTVPTPSPSADKFVEPRMTPPLPKPQPGDQNETLLCVVGERSTMLVFPEDGLCSLTFFADLVSITKFSEALIGLGPGKLMLKEFFDKKIVHHGILNAEGSENSLAHDAGDSKKLGLIKVKKWFKMQLPKYHGVALFDVELDDFDNACKNGSFSRIKALKDYLWA</sequence>
<accession>A0AAQ4D8K3</accession>